<evidence type="ECO:0000313" key="2">
    <source>
        <dbReference type="EMBL" id="KAJ9613011.1"/>
    </source>
</evidence>
<evidence type="ECO:0000256" key="1">
    <source>
        <dbReference type="SAM" id="MobiDB-lite"/>
    </source>
</evidence>
<dbReference type="Proteomes" id="UP001172673">
    <property type="component" value="Unassembled WGS sequence"/>
</dbReference>
<proteinExistence type="predicted"/>
<dbReference type="AlphaFoldDB" id="A0AA39CM76"/>
<evidence type="ECO:0000313" key="3">
    <source>
        <dbReference type="Proteomes" id="UP001172673"/>
    </source>
</evidence>
<comment type="caution">
    <text evidence="2">The sequence shown here is derived from an EMBL/GenBank/DDBJ whole genome shotgun (WGS) entry which is preliminary data.</text>
</comment>
<dbReference type="EMBL" id="JAPDRK010000004">
    <property type="protein sequence ID" value="KAJ9613011.1"/>
    <property type="molecule type" value="Genomic_DNA"/>
</dbReference>
<keyword evidence="3" id="KW-1185">Reference proteome</keyword>
<sequence>MAGYAAAYVGLPEPQKKQTPVEVMEQIENQPTLAERRGKAWFKKLSLSIKSNHKRNRSSDIPASPQSSVIIITKEEYLNKPLPPLPSPEQAPYFEYMFADAGIKKKKSNESMKSSVETDNNSPDSDQQELVQTRPATSNGSSQSYGLDSSEITQFAFAHAGVNVSTKEIIDNHFASVGTSFEGNLDLATLAEDIEKEKATADFFGGIEAKEGPSPDHVPVVDEDGFVDRREGLEDWPQLWQSDKETLADYVVPGSEDCSIAHNHIGVHYNSNGEKAILQPKSQKNKIRPHDPSFPDSYQTVTGMITAPAVQSPVRAPRPLTIRKKNKSRGQAPNHRISKIYRVNKRSARDSFVTKSTVDGPNPVDYNINLLATKKIRVTETLADEDPSSPSRAVSVCGSITSPSSVDLTATSPSDADTELTDAPPLENDSDTFSLKRQRLTDCLTGYPGQFESYESDYLHIRATMGAVEHFTAGEPSHPNGLYTHTNFVADPTFPVADYTRAMLAVMPVRDLALQYAENMTLSHTCSDHVRALRTPTQEMMRRELHRECAAARLEGVSVGTYRYFQGFMSLAEYIGARICKPPPYQSAPNNFATIMATDHGPGYGVELGLRQAN</sequence>
<feature type="region of interest" description="Disordered" evidence="1">
    <location>
        <begin position="382"/>
        <end position="431"/>
    </location>
</feature>
<feature type="compositionally biased region" description="Polar residues" evidence="1">
    <location>
        <begin position="117"/>
        <end position="145"/>
    </location>
</feature>
<feature type="region of interest" description="Disordered" evidence="1">
    <location>
        <begin position="107"/>
        <end position="145"/>
    </location>
</feature>
<feature type="compositionally biased region" description="Polar residues" evidence="1">
    <location>
        <begin position="388"/>
        <end position="415"/>
    </location>
</feature>
<accession>A0AA39CM76</accession>
<reference evidence="2" key="1">
    <citation type="submission" date="2022-10" db="EMBL/GenBank/DDBJ databases">
        <title>Culturing micro-colonial fungi from biological soil crusts in the Mojave desert and describing Neophaeococcomyces mojavensis, and introducing the new genera and species Taxawa tesnikishii.</title>
        <authorList>
            <person name="Kurbessoian T."/>
            <person name="Stajich J.E."/>
        </authorList>
    </citation>
    <scope>NUCLEOTIDE SEQUENCE</scope>
    <source>
        <strain evidence="2">TK_41</strain>
    </source>
</reference>
<gene>
    <name evidence="2" type="ORF">H2200_002952</name>
</gene>
<organism evidence="2 3">
    <name type="scientific">Cladophialophora chaetospira</name>
    <dbReference type="NCBI Taxonomy" id="386627"/>
    <lineage>
        <taxon>Eukaryota</taxon>
        <taxon>Fungi</taxon>
        <taxon>Dikarya</taxon>
        <taxon>Ascomycota</taxon>
        <taxon>Pezizomycotina</taxon>
        <taxon>Eurotiomycetes</taxon>
        <taxon>Chaetothyriomycetidae</taxon>
        <taxon>Chaetothyriales</taxon>
        <taxon>Herpotrichiellaceae</taxon>
        <taxon>Cladophialophora</taxon>
    </lineage>
</organism>
<protein>
    <submittedName>
        <fullName evidence="2">Uncharacterized protein</fullName>
    </submittedName>
</protein>
<name>A0AA39CM76_9EURO</name>